<dbReference type="Gene3D" id="3.40.50.12780">
    <property type="entry name" value="N-terminal domain of ligase-like"/>
    <property type="match status" value="1"/>
</dbReference>
<sequence>MLQSIKKKIFWSLDALKGGRIRIHYNDINLILTDIDSDESKNRRAESLDQLLKHAVTTTPFYKNFYNYKGLDDFTVIDKNIIRDYYEDFKSSAYKNKKKYSVYTSGSTGTPFTLLHDKNKRNRNSADVIYFAQQAGFEIGHKLYYVRHWDQYNSPKLWMARIKNIYMHPVSKLSKTDLEILLRDMSEDNSPKGIMCYASVLDELKTYLEGPHPKPVVKNVKSIIAISESLKEDAKLSTEHYFGVPVVSRYSNVENGILAQKNAASGEYQINWASYLLEILDMHTNAPVKPGVFGRIVITDLYNYCMPMIRYDTGDIGQLSISHKNGAKHRILERVEGRKMDMIYKTNGEMTSPFMVYHILKYPHIRQYQFIQENKTQYKLKLNVLPEFRSADNIVTEFKKHLGSDAEISLDYVDDIPLLSSGKRKFVINKFRGGKEKEHV</sequence>
<keyword evidence="2" id="KW-1185">Reference proteome</keyword>
<proteinExistence type="predicted"/>
<keyword evidence="1" id="KW-0436">Ligase</keyword>
<dbReference type="Proteomes" id="UP000662373">
    <property type="component" value="Unassembled WGS sequence"/>
</dbReference>
<dbReference type="SUPFAM" id="SSF56801">
    <property type="entry name" value="Acetyl-CoA synthetase-like"/>
    <property type="match status" value="1"/>
</dbReference>
<dbReference type="EMBL" id="JAEHJZ010000023">
    <property type="protein sequence ID" value="MBJ7881021.1"/>
    <property type="molecule type" value="Genomic_DNA"/>
</dbReference>
<dbReference type="PANTHER" id="PTHR36932">
    <property type="entry name" value="CAPSULAR POLYSACCHARIDE BIOSYNTHESIS PROTEIN"/>
    <property type="match status" value="1"/>
</dbReference>
<name>A0A934KTD8_9FLAO</name>
<dbReference type="InterPro" id="IPR042099">
    <property type="entry name" value="ANL_N_sf"/>
</dbReference>
<dbReference type="AlphaFoldDB" id="A0A934KTD8"/>
<dbReference type="GO" id="GO:0016874">
    <property type="term" value="F:ligase activity"/>
    <property type="evidence" value="ECO:0007669"/>
    <property type="project" value="UniProtKB-KW"/>
</dbReference>
<dbReference type="InterPro" id="IPR053158">
    <property type="entry name" value="CapK_Type1_Caps_Biosynth"/>
</dbReference>
<evidence type="ECO:0000313" key="1">
    <source>
        <dbReference type="EMBL" id="MBJ7881021.1"/>
    </source>
</evidence>
<evidence type="ECO:0000313" key="2">
    <source>
        <dbReference type="Proteomes" id="UP000662373"/>
    </source>
</evidence>
<dbReference type="RefSeq" id="WP_199599114.1">
    <property type="nucleotide sequence ID" value="NZ_JAEHJZ010000023.1"/>
</dbReference>
<reference evidence="1 2" key="1">
    <citation type="submission" date="2020-09" db="EMBL/GenBank/DDBJ databases">
        <title>Draft genome of Gelidibacter salicanalis PAMC21136.</title>
        <authorList>
            <person name="Park H."/>
        </authorList>
    </citation>
    <scope>NUCLEOTIDE SEQUENCE [LARGE SCALE GENOMIC DNA]</scope>
    <source>
        <strain evidence="1 2">PAMC21136</strain>
    </source>
</reference>
<protein>
    <submittedName>
        <fullName evidence="1">Phenylacetate--CoA ligase family protein</fullName>
    </submittedName>
</protein>
<dbReference type="PANTHER" id="PTHR36932:SF1">
    <property type="entry name" value="CAPSULAR POLYSACCHARIDE BIOSYNTHESIS PROTEIN"/>
    <property type="match status" value="1"/>
</dbReference>
<gene>
    <name evidence="1" type="ORF">JEM65_10240</name>
</gene>
<organism evidence="1 2">
    <name type="scientific">Gelidibacter salicanalis</name>
    <dbReference type="NCBI Taxonomy" id="291193"/>
    <lineage>
        <taxon>Bacteria</taxon>
        <taxon>Pseudomonadati</taxon>
        <taxon>Bacteroidota</taxon>
        <taxon>Flavobacteriia</taxon>
        <taxon>Flavobacteriales</taxon>
        <taxon>Flavobacteriaceae</taxon>
        <taxon>Gelidibacter</taxon>
    </lineage>
</organism>
<comment type="caution">
    <text evidence="1">The sequence shown here is derived from an EMBL/GenBank/DDBJ whole genome shotgun (WGS) entry which is preliminary data.</text>
</comment>
<accession>A0A934KTD8</accession>